<evidence type="ECO:0000259" key="1">
    <source>
        <dbReference type="Pfam" id="PF01494"/>
    </source>
</evidence>
<protein>
    <submittedName>
        <fullName evidence="2">Hypothetical conserved protein</fullName>
    </submittedName>
</protein>
<evidence type="ECO:0000313" key="2">
    <source>
        <dbReference type="EMBL" id="BAL54244.1"/>
    </source>
</evidence>
<dbReference type="PRINTS" id="PR00420">
    <property type="entry name" value="RNGMNOXGNASE"/>
</dbReference>
<dbReference type="EMBL" id="AP011682">
    <property type="protein sequence ID" value="BAL54244.1"/>
    <property type="molecule type" value="Genomic_DNA"/>
</dbReference>
<dbReference type="Pfam" id="PF01494">
    <property type="entry name" value="FAD_binding_3"/>
    <property type="match status" value="1"/>
</dbReference>
<gene>
    <name evidence="2" type="ORF">HGMM_F13G06C27</name>
</gene>
<dbReference type="InterPro" id="IPR050407">
    <property type="entry name" value="Geranylgeranyl_reductase"/>
</dbReference>
<accession>H5SDK8</accession>
<dbReference type="AlphaFoldDB" id="H5SDK8"/>
<dbReference type="PANTHER" id="PTHR42685:SF18">
    <property type="entry name" value="DIGERANYLGERANYLGLYCEROPHOSPHOLIPID REDUCTASE"/>
    <property type="match status" value="1"/>
</dbReference>
<sequence length="416" mass="45344">MQHYDVIVVGAGPAGATAATAAARRGAHVLLLEEHTQIGRPIQCTGLLSLRGWRLARLSDSLIVRGITGVLVHSPDGAVYELGGDRVRAYVIDRDRFDQALVERAVKAGVTVQTGTRAVELGEYRNGTRTLLTRTPDGARQCFRAPVIIAADGAHSLLAQQAGLPRPKKILLGLQAALDVHLRQPPAGEGVQSRRSLVEVFFGRRWAANFFAWSVPAAEGTARVGVATDQIREARACFERLRQEHHHSGRILSYQSGMIPIGPAERTVTDGVLIVGDAAGQAKPTSGGGIYTGMLCGKIAGEVAARGALSGKTHARFLAEYERRWRAQLERELSLGFRAHQILTQLSDEQIAHALKLLTIPALRKLIERCGDIDYPSKIAHELIKRPRVWRMIWPVIPTGLAQYVKSVYQATTARM</sequence>
<dbReference type="InterPro" id="IPR002938">
    <property type="entry name" value="FAD-bd"/>
</dbReference>
<reference evidence="2" key="2">
    <citation type="journal article" date="2012" name="PLoS ONE">
        <title>A Deeply Branching Thermophilic Bacterium with an Ancient Acetyl-CoA Pathway Dominates a Subsurface Ecosystem.</title>
        <authorList>
            <person name="Takami H."/>
            <person name="Noguchi H."/>
            <person name="Takaki Y."/>
            <person name="Uchiyama I."/>
            <person name="Toyoda A."/>
            <person name="Nishi S."/>
            <person name="Chee G.-J."/>
            <person name="Arai W."/>
            <person name="Nunoura T."/>
            <person name="Itoh T."/>
            <person name="Hattori M."/>
            <person name="Takai K."/>
        </authorList>
    </citation>
    <scope>NUCLEOTIDE SEQUENCE</scope>
</reference>
<dbReference type="GO" id="GO:0016628">
    <property type="term" value="F:oxidoreductase activity, acting on the CH-CH group of donors, NAD or NADP as acceptor"/>
    <property type="evidence" value="ECO:0007669"/>
    <property type="project" value="InterPro"/>
</dbReference>
<dbReference type="InterPro" id="IPR011777">
    <property type="entry name" value="Geranylgeranyl_Rdtase_fam"/>
</dbReference>
<feature type="domain" description="FAD-binding" evidence="1">
    <location>
        <begin position="4"/>
        <end position="295"/>
    </location>
</feature>
<dbReference type="SUPFAM" id="SSF51905">
    <property type="entry name" value="FAD/NAD(P)-binding domain"/>
    <property type="match status" value="1"/>
</dbReference>
<dbReference type="InterPro" id="IPR036188">
    <property type="entry name" value="FAD/NAD-bd_sf"/>
</dbReference>
<proteinExistence type="predicted"/>
<dbReference type="Gene3D" id="3.50.50.60">
    <property type="entry name" value="FAD/NAD(P)-binding domain"/>
    <property type="match status" value="1"/>
</dbReference>
<dbReference type="GO" id="GO:0071949">
    <property type="term" value="F:FAD binding"/>
    <property type="evidence" value="ECO:0007669"/>
    <property type="project" value="InterPro"/>
</dbReference>
<dbReference type="NCBIfam" id="TIGR02032">
    <property type="entry name" value="GG-red-SF"/>
    <property type="match status" value="1"/>
</dbReference>
<organism evidence="2">
    <name type="scientific">uncultured Acetothermia bacterium</name>
    <dbReference type="NCBI Taxonomy" id="236499"/>
    <lineage>
        <taxon>Bacteria</taxon>
        <taxon>Candidatus Bipolaricaulota</taxon>
        <taxon>environmental samples</taxon>
    </lineage>
</organism>
<dbReference type="PANTHER" id="PTHR42685">
    <property type="entry name" value="GERANYLGERANYL DIPHOSPHATE REDUCTASE"/>
    <property type="match status" value="1"/>
</dbReference>
<reference evidence="2" key="1">
    <citation type="journal article" date="2005" name="Environ. Microbiol.">
        <title>Genetic and functional properties of uncultivated thermophilic crenarchaeotes from a subsurface gold mine as revealed by analysis of genome fragments.</title>
        <authorList>
            <person name="Nunoura T."/>
            <person name="Hirayama H."/>
            <person name="Takami H."/>
            <person name="Oida H."/>
            <person name="Nishi S."/>
            <person name="Shimamura S."/>
            <person name="Suzuki Y."/>
            <person name="Inagaki F."/>
            <person name="Takai K."/>
            <person name="Nealson K.H."/>
            <person name="Horikoshi K."/>
        </authorList>
    </citation>
    <scope>NUCLEOTIDE SEQUENCE</scope>
</reference>
<name>H5SDK8_9BACT</name>